<reference evidence="2" key="1">
    <citation type="journal article" date="2019" name="Int. J. Syst. Evol. Microbiol.">
        <title>The Global Catalogue of Microorganisms (GCM) 10K type strain sequencing project: providing services to taxonomists for standard genome sequencing and annotation.</title>
        <authorList>
            <consortium name="The Broad Institute Genomics Platform"/>
            <consortium name="The Broad Institute Genome Sequencing Center for Infectious Disease"/>
            <person name="Wu L."/>
            <person name="Ma J."/>
        </authorList>
    </citation>
    <scope>NUCLEOTIDE SEQUENCE [LARGE SCALE GENOMIC DNA]</scope>
    <source>
        <strain evidence="2">KCTC 22437</strain>
    </source>
</reference>
<accession>A0ABW5YA79</accession>
<organism evidence="1 2">
    <name type="scientific">Mucilaginibacter ximonensis</name>
    <dbReference type="NCBI Taxonomy" id="538021"/>
    <lineage>
        <taxon>Bacteria</taxon>
        <taxon>Pseudomonadati</taxon>
        <taxon>Bacteroidota</taxon>
        <taxon>Sphingobacteriia</taxon>
        <taxon>Sphingobacteriales</taxon>
        <taxon>Sphingobacteriaceae</taxon>
        <taxon>Mucilaginibacter</taxon>
    </lineage>
</organism>
<protein>
    <submittedName>
        <fullName evidence="1">Uncharacterized protein</fullName>
    </submittedName>
</protein>
<dbReference type="EMBL" id="JBHUPD010000001">
    <property type="protein sequence ID" value="MFD2872289.1"/>
    <property type="molecule type" value="Genomic_DNA"/>
</dbReference>
<evidence type="ECO:0000313" key="2">
    <source>
        <dbReference type="Proteomes" id="UP001597557"/>
    </source>
</evidence>
<evidence type="ECO:0000313" key="1">
    <source>
        <dbReference type="EMBL" id="MFD2872289.1"/>
    </source>
</evidence>
<proteinExistence type="predicted"/>
<gene>
    <name evidence="1" type="ORF">ACFS5N_07420</name>
</gene>
<keyword evidence="2" id="KW-1185">Reference proteome</keyword>
<dbReference type="Proteomes" id="UP001597557">
    <property type="component" value="Unassembled WGS sequence"/>
</dbReference>
<name>A0ABW5YA79_9SPHI</name>
<sequence length="44" mass="4956">MELGAGFEPASEKWLTAKNGNTAFEDIRLFCYREITGVLQLFTS</sequence>
<comment type="caution">
    <text evidence="1">The sequence shown here is derived from an EMBL/GenBank/DDBJ whole genome shotgun (WGS) entry which is preliminary data.</text>
</comment>
<dbReference type="RefSeq" id="WP_377183775.1">
    <property type="nucleotide sequence ID" value="NZ_JBHUPD010000001.1"/>
</dbReference>